<name>A0A0W8FW13_9ZZZZ</name>
<dbReference type="AlphaFoldDB" id="A0A0W8FW13"/>
<feature type="transmembrane region" description="Helical" evidence="1">
    <location>
        <begin position="6"/>
        <end position="24"/>
    </location>
</feature>
<accession>A0A0W8FW13</accession>
<dbReference type="EMBL" id="LNQE01000780">
    <property type="protein sequence ID" value="KUG25034.1"/>
    <property type="molecule type" value="Genomic_DNA"/>
</dbReference>
<sequence length="122" mass="14383">MKRGCFLTTITIFTILIGAGLYIGDKYGDQIIQFFKGRVIEITADSIEKYFDRLRPDEYSDSLKILWTEVSKDASLMKMEEGLNYMSTIMMRIDRYTKDSLFTSEEFENLKEFIKNETRQKN</sequence>
<keyword evidence="1" id="KW-0472">Membrane</keyword>
<proteinExistence type="predicted"/>
<evidence type="ECO:0000313" key="2">
    <source>
        <dbReference type="EMBL" id="KUG25034.1"/>
    </source>
</evidence>
<gene>
    <name evidence="2" type="ORF">ASZ90_005146</name>
</gene>
<keyword evidence="1" id="KW-0812">Transmembrane</keyword>
<keyword evidence="1" id="KW-1133">Transmembrane helix</keyword>
<organism evidence="2">
    <name type="scientific">hydrocarbon metagenome</name>
    <dbReference type="NCBI Taxonomy" id="938273"/>
    <lineage>
        <taxon>unclassified sequences</taxon>
        <taxon>metagenomes</taxon>
        <taxon>ecological metagenomes</taxon>
    </lineage>
</organism>
<protein>
    <submittedName>
        <fullName evidence="2">Uncharacterized protein</fullName>
    </submittedName>
</protein>
<evidence type="ECO:0000256" key="1">
    <source>
        <dbReference type="SAM" id="Phobius"/>
    </source>
</evidence>
<reference evidence="2" key="1">
    <citation type="journal article" date="2015" name="Proc. Natl. Acad. Sci. U.S.A.">
        <title>Networks of energetic and metabolic interactions define dynamics in microbial communities.</title>
        <authorList>
            <person name="Embree M."/>
            <person name="Liu J.K."/>
            <person name="Al-Bassam M.M."/>
            <person name="Zengler K."/>
        </authorList>
    </citation>
    <scope>NUCLEOTIDE SEQUENCE</scope>
</reference>
<comment type="caution">
    <text evidence="2">The sequence shown here is derived from an EMBL/GenBank/DDBJ whole genome shotgun (WGS) entry which is preliminary data.</text>
</comment>